<name>A0A507DEI6_9FUNG</name>
<evidence type="ECO:0000313" key="2">
    <source>
        <dbReference type="EMBL" id="TPX49831.1"/>
    </source>
</evidence>
<sequence>MAARKRKFDESSTARKTKQDKKTTPTTSNVAPTQASNSVSQPTIQDFPRGGALPLSALECRDVAEKASNDVLFNPLPTAAPLNSRSKRHKKRVKEPEADALSQVTKRRKSNVQGNTVNIASLKVSTFTNREVP</sequence>
<comment type="caution">
    <text evidence="2">The sequence shown here is derived from an EMBL/GenBank/DDBJ whole genome shotgun (WGS) entry which is preliminary data.</text>
</comment>
<evidence type="ECO:0000313" key="3">
    <source>
        <dbReference type="Proteomes" id="UP000317494"/>
    </source>
</evidence>
<feature type="non-terminal residue" evidence="2">
    <location>
        <position position="133"/>
    </location>
</feature>
<feature type="region of interest" description="Disordered" evidence="1">
    <location>
        <begin position="73"/>
        <end position="111"/>
    </location>
</feature>
<dbReference type="VEuPathDB" id="FungiDB:SeMB42_g02452"/>
<dbReference type="EMBL" id="QEAN01000076">
    <property type="protein sequence ID" value="TPX49831.1"/>
    <property type="molecule type" value="Genomic_DNA"/>
</dbReference>
<gene>
    <name evidence="2" type="ORF">SeMB42_g02452</name>
</gene>
<reference evidence="2 3" key="1">
    <citation type="journal article" date="2019" name="Sci. Rep.">
        <title>Comparative genomics of chytrid fungi reveal insights into the obligate biotrophic and pathogenic lifestyle of Synchytrium endobioticum.</title>
        <authorList>
            <person name="van de Vossenberg B.T.L.H."/>
            <person name="Warris S."/>
            <person name="Nguyen H.D.T."/>
            <person name="van Gent-Pelzer M.P.E."/>
            <person name="Joly D.L."/>
            <person name="van de Geest H.C."/>
            <person name="Bonants P.J.M."/>
            <person name="Smith D.S."/>
            <person name="Levesque C.A."/>
            <person name="van der Lee T.A.J."/>
        </authorList>
    </citation>
    <scope>NUCLEOTIDE SEQUENCE [LARGE SCALE GENOMIC DNA]</scope>
    <source>
        <strain evidence="2 3">MB42</strain>
    </source>
</reference>
<feature type="region of interest" description="Disordered" evidence="1">
    <location>
        <begin position="1"/>
        <end position="52"/>
    </location>
</feature>
<dbReference type="AlphaFoldDB" id="A0A507DEI6"/>
<dbReference type="Proteomes" id="UP000317494">
    <property type="component" value="Unassembled WGS sequence"/>
</dbReference>
<proteinExistence type="predicted"/>
<feature type="compositionally biased region" description="Polar residues" evidence="1">
    <location>
        <begin position="28"/>
        <end position="44"/>
    </location>
</feature>
<protein>
    <submittedName>
        <fullName evidence="2">Uncharacterized protein</fullName>
    </submittedName>
</protein>
<keyword evidence="3" id="KW-1185">Reference proteome</keyword>
<accession>A0A507DEI6</accession>
<evidence type="ECO:0000256" key="1">
    <source>
        <dbReference type="SAM" id="MobiDB-lite"/>
    </source>
</evidence>
<organism evidence="2 3">
    <name type="scientific">Synchytrium endobioticum</name>
    <dbReference type="NCBI Taxonomy" id="286115"/>
    <lineage>
        <taxon>Eukaryota</taxon>
        <taxon>Fungi</taxon>
        <taxon>Fungi incertae sedis</taxon>
        <taxon>Chytridiomycota</taxon>
        <taxon>Chytridiomycota incertae sedis</taxon>
        <taxon>Chytridiomycetes</taxon>
        <taxon>Synchytriales</taxon>
        <taxon>Synchytriaceae</taxon>
        <taxon>Synchytrium</taxon>
    </lineage>
</organism>